<evidence type="ECO:0000313" key="4">
    <source>
        <dbReference type="EMBL" id="MFH5241690.1"/>
    </source>
</evidence>
<sequence>MRNTRIYTAVLSIGVLAASAAGCSSVRGTAVPIADSAGFDLCSVLSVDDVERSYVRSDEPISLRTRITSNVYVPGGIAACEFGTAIATGLTLGVPLGEAAPDIADLAHSPYGSDGGDTEVGNDKAYQVESEFDSIIAVQHGNTQFYLAWEPLLDDADEGVTPEQMIELAQKVADKLPETIDLPKSVLPGECDGISGVDAIVGDVTSARGSVDDDNLYCDYLGPEGILNTEARREDGKFVQRLLDSERKVSPENEVKPSIDDGTAIFSPSSISGLRLDGYLADCCTFEIEYESEDYKKERSTDFDDDERTLVTSFVAAARSWSS</sequence>
<keyword evidence="7" id="KW-1185">Reference proteome</keyword>
<keyword evidence="1" id="KW-0732">Signal</keyword>
<evidence type="ECO:0000313" key="5">
    <source>
        <dbReference type="Proteomes" id="UP001609175"/>
    </source>
</evidence>
<comment type="caution">
    <text evidence="3">The sequence shown here is derived from an EMBL/GenBank/DDBJ whole genome shotgun (WGS) entry which is preliminary data.</text>
</comment>
<evidence type="ECO:0000313" key="2">
    <source>
        <dbReference type="EMBL" id="MFH5209559.1"/>
    </source>
</evidence>
<dbReference type="Proteomes" id="UP001609175">
    <property type="component" value="Unassembled WGS sequence"/>
</dbReference>
<dbReference type="RefSeq" id="WP_395115311.1">
    <property type="nucleotide sequence ID" value="NZ_JBIMSN010000052.1"/>
</dbReference>
<accession>A0ABW7K2M7</accession>
<name>A0ABW7K2M7_9NOCA</name>
<feature type="chain" id="PRO_5045033588" description="DUF3558 domain-containing protein" evidence="1">
    <location>
        <begin position="21"/>
        <end position="323"/>
    </location>
</feature>
<dbReference type="EMBL" id="JBIMSN010000052">
    <property type="protein sequence ID" value="MFH5229281.1"/>
    <property type="molecule type" value="Genomic_DNA"/>
</dbReference>
<evidence type="ECO:0000313" key="6">
    <source>
        <dbReference type="Proteomes" id="UP001609176"/>
    </source>
</evidence>
<dbReference type="PROSITE" id="PS51257">
    <property type="entry name" value="PROKAR_LIPOPROTEIN"/>
    <property type="match status" value="1"/>
</dbReference>
<protein>
    <recommendedName>
        <fullName evidence="8">DUF3558 domain-containing protein</fullName>
    </recommendedName>
</protein>
<evidence type="ECO:0000313" key="3">
    <source>
        <dbReference type="EMBL" id="MFH5229281.1"/>
    </source>
</evidence>
<reference evidence="5 6" key="1">
    <citation type="submission" date="2024-10" db="EMBL/GenBank/DDBJ databases">
        <authorList>
            <person name="Riesco R."/>
        </authorList>
    </citation>
    <scope>NUCLEOTIDE SEQUENCE [LARGE SCALE GENOMIC DNA]</scope>
    <source>
        <strain evidence="4 6">NCIMB 15448</strain>
        <strain evidence="2 5">NCIMB 15449</strain>
        <strain evidence="3 7">NCIMB 15450</strain>
    </source>
</reference>
<feature type="signal peptide" evidence="1">
    <location>
        <begin position="1"/>
        <end position="20"/>
    </location>
</feature>
<organism evidence="3 7">
    <name type="scientific">Antrihabitans spumae</name>
    <dbReference type="NCBI Taxonomy" id="3373370"/>
    <lineage>
        <taxon>Bacteria</taxon>
        <taxon>Bacillati</taxon>
        <taxon>Actinomycetota</taxon>
        <taxon>Actinomycetes</taxon>
        <taxon>Mycobacteriales</taxon>
        <taxon>Nocardiaceae</taxon>
        <taxon>Antrihabitans</taxon>
    </lineage>
</organism>
<gene>
    <name evidence="4" type="ORF">ACHIPV_07270</name>
    <name evidence="2" type="ORF">ACHIPZ_15355</name>
    <name evidence="3" type="ORF">ACHIRB_11955</name>
</gene>
<evidence type="ECO:0000313" key="7">
    <source>
        <dbReference type="Proteomes" id="UP001609219"/>
    </source>
</evidence>
<evidence type="ECO:0000256" key="1">
    <source>
        <dbReference type="SAM" id="SignalP"/>
    </source>
</evidence>
<dbReference type="Proteomes" id="UP001609219">
    <property type="component" value="Unassembled WGS sequence"/>
</dbReference>
<evidence type="ECO:0008006" key="8">
    <source>
        <dbReference type="Google" id="ProtNLM"/>
    </source>
</evidence>
<dbReference type="EMBL" id="JBIMSO010000054">
    <property type="protein sequence ID" value="MFH5209559.1"/>
    <property type="molecule type" value="Genomic_DNA"/>
</dbReference>
<proteinExistence type="predicted"/>
<dbReference type="Proteomes" id="UP001609176">
    <property type="component" value="Unassembled WGS sequence"/>
</dbReference>
<dbReference type="EMBL" id="JBIMSP010000008">
    <property type="protein sequence ID" value="MFH5241690.1"/>
    <property type="molecule type" value="Genomic_DNA"/>
</dbReference>